<keyword evidence="2" id="KW-1185">Reference proteome</keyword>
<proteinExistence type="predicted"/>
<protein>
    <submittedName>
        <fullName evidence="1">Uncharacterized protein</fullName>
    </submittedName>
</protein>
<dbReference type="EMBL" id="CP030862">
    <property type="protein sequence ID" value="AXE26606.1"/>
    <property type="molecule type" value="Genomic_DNA"/>
</dbReference>
<evidence type="ECO:0000313" key="2">
    <source>
        <dbReference type="Proteomes" id="UP000252004"/>
    </source>
</evidence>
<dbReference type="KEGG" id="sgz:C0216_27030"/>
<dbReference type="AlphaFoldDB" id="A0A344U6T5"/>
<dbReference type="RefSeq" id="WP_114057777.1">
    <property type="nucleotide sequence ID" value="NZ_CP030862.1"/>
</dbReference>
<gene>
    <name evidence="1" type="ORF">C0216_27030</name>
</gene>
<organism evidence="1 2">
    <name type="scientific">Streptomyces globosus</name>
    <dbReference type="NCBI Taxonomy" id="68209"/>
    <lineage>
        <taxon>Bacteria</taxon>
        <taxon>Bacillati</taxon>
        <taxon>Actinomycetota</taxon>
        <taxon>Actinomycetes</taxon>
        <taxon>Kitasatosporales</taxon>
        <taxon>Streptomycetaceae</taxon>
        <taxon>Streptomyces</taxon>
    </lineage>
</organism>
<evidence type="ECO:0000313" key="1">
    <source>
        <dbReference type="EMBL" id="AXE26606.1"/>
    </source>
</evidence>
<name>A0A344U6T5_9ACTN</name>
<accession>A0A344U6T5</accession>
<dbReference type="Proteomes" id="UP000252004">
    <property type="component" value="Chromosome"/>
</dbReference>
<dbReference type="OrthoDB" id="4261953at2"/>
<sequence length="205" mass="21416">MPRGRYSLHDPHDHALLGEEHFHCAPGPSGWRYVSQLTGPDGGHRGSVDLAVDELGRPIRVELALAGWQVRGAAIDGVTWVRSDPAGAEAAEGNAPAAAFTGTSPAFLVATARLLRPAEGAAATRVRLVALTDPVLAPRTVDQAWQLAGSSVHDTDSGPLVVDEYRVTALDTGEVHSVHIAGDVVLSAPGVELEHLETPPSAFPA</sequence>
<reference evidence="1 2" key="1">
    <citation type="submission" date="2018-01" db="EMBL/GenBank/DDBJ databases">
        <title>Draft genome Sequence of streptomyces globosus LZH-48.</title>
        <authorList>
            <person name="Ran K."/>
            <person name="Li Z."/>
            <person name="Wei S."/>
            <person name="Dong R."/>
        </authorList>
    </citation>
    <scope>NUCLEOTIDE SEQUENCE [LARGE SCALE GENOMIC DNA]</scope>
    <source>
        <strain evidence="1 2">LZH-48</strain>
    </source>
</reference>